<keyword evidence="2" id="KW-1185">Reference proteome</keyword>
<proteinExistence type="predicted"/>
<dbReference type="InParanoid" id="A0A1S4LZ03"/>
<evidence type="ECO:0000313" key="1">
    <source>
        <dbReference type="EnsemblMetazoa" id="ISCW021306-PA"/>
    </source>
</evidence>
<dbReference type="VEuPathDB" id="VectorBase:ISCW021306"/>
<sequence>MELDTGTAISVLSVKQQEQLFVSLQLKETTLRLRTYTGTLVQPKGVTDVTVNTTYKGASHLCILYRAGRTTTHGSTVASASTLGLERYLHVQQTVIGTR</sequence>
<dbReference type="EMBL" id="ABJB010054783">
    <property type="status" value="NOT_ANNOTATED_CDS"/>
    <property type="molecule type" value="Genomic_DNA"/>
</dbReference>
<reference evidence="1" key="2">
    <citation type="submission" date="2020-05" db="UniProtKB">
        <authorList>
            <consortium name="EnsemblMetazoa"/>
        </authorList>
    </citation>
    <scope>IDENTIFICATION</scope>
    <source>
        <strain evidence="1">wikel</strain>
    </source>
</reference>
<accession>A0A1S4LZ03</accession>
<dbReference type="Proteomes" id="UP000001555">
    <property type="component" value="Unassembled WGS sequence"/>
</dbReference>
<dbReference type="AlphaFoldDB" id="A0A1S4LZ03"/>
<dbReference type="VEuPathDB" id="VectorBase:ISCI021306"/>
<evidence type="ECO:0000313" key="2">
    <source>
        <dbReference type="Proteomes" id="UP000001555"/>
    </source>
</evidence>
<name>A0A1S4LZ03_IXOSC</name>
<dbReference type="EnsemblMetazoa" id="ISCW021306-RA">
    <property type="protein sequence ID" value="ISCW021306-PA"/>
    <property type="gene ID" value="ISCW021306"/>
</dbReference>
<organism evidence="1 2">
    <name type="scientific">Ixodes scapularis</name>
    <name type="common">Black-legged tick</name>
    <name type="synonym">Deer tick</name>
    <dbReference type="NCBI Taxonomy" id="6945"/>
    <lineage>
        <taxon>Eukaryota</taxon>
        <taxon>Metazoa</taxon>
        <taxon>Ecdysozoa</taxon>
        <taxon>Arthropoda</taxon>
        <taxon>Chelicerata</taxon>
        <taxon>Arachnida</taxon>
        <taxon>Acari</taxon>
        <taxon>Parasitiformes</taxon>
        <taxon>Ixodida</taxon>
        <taxon>Ixodoidea</taxon>
        <taxon>Ixodidae</taxon>
        <taxon>Ixodinae</taxon>
        <taxon>Ixodes</taxon>
    </lineage>
</organism>
<reference evidence="2" key="1">
    <citation type="submission" date="2008-03" db="EMBL/GenBank/DDBJ databases">
        <title>Annotation of Ixodes scapularis.</title>
        <authorList>
            <consortium name="Ixodes scapularis Genome Project Consortium"/>
            <person name="Caler E."/>
            <person name="Hannick L.I."/>
            <person name="Bidwell S."/>
            <person name="Joardar V."/>
            <person name="Thiagarajan M."/>
            <person name="Amedeo P."/>
            <person name="Galinsky K.J."/>
            <person name="Schobel S."/>
            <person name="Inman J."/>
            <person name="Hostetler J."/>
            <person name="Miller J."/>
            <person name="Hammond M."/>
            <person name="Megy K."/>
            <person name="Lawson D."/>
            <person name="Kodira C."/>
            <person name="Sutton G."/>
            <person name="Meyer J."/>
            <person name="Hill C.A."/>
            <person name="Birren B."/>
            <person name="Nene V."/>
            <person name="Collins F."/>
            <person name="Alarcon-Chaidez F."/>
            <person name="Wikel S."/>
            <person name="Strausberg R."/>
        </authorList>
    </citation>
    <scope>NUCLEOTIDE SEQUENCE [LARGE SCALE GENOMIC DNA]</scope>
    <source>
        <strain evidence="2">Wikel</strain>
    </source>
</reference>
<protein>
    <submittedName>
        <fullName evidence="1">Uncharacterized protein</fullName>
    </submittedName>
</protein>